<dbReference type="InterPro" id="IPR009081">
    <property type="entry name" value="PP-bd_ACP"/>
</dbReference>
<dbReference type="Pfam" id="PF00550">
    <property type="entry name" value="PP-binding"/>
    <property type="match status" value="1"/>
</dbReference>
<evidence type="ECO:0000256" key="1">
    <source>
        <dbReference type="ARBA" id="ARBA00022450"/>
    </source>
</evidence>
<dbReference type="Gene3D" id="1.10.1200.10">
    <property type="entry name" value="ACP-like"/>
    <property type="match status" value="1"/>
</dbReference>
<dbReference type="SUPFAM" id="SSF47336">
    <property type="entry name" value="ACP-like"/>
    <property type="match status" value="1"/>
</dbReference>
<keyword evidence="2" id="KW-0597">Phosphoprotein</keyword>
<dbReference type="PROSITE" id="PS50075">
    <property type="entry name" value="CARRIER"/>
    <property type="match status" value="1"/>
</dbReference>
<dbReference type="InterPro" id="IPR032821">
    <property type="entry name" value="PKS_assoc"/>
</dbReference>
<dbReference type="SMART" id="SM00825">
    <property type="entry name" value="PKS_KS"/>
    <property type="match status" value="1"/>
</dbReference>
<keyword evidence="10" id="KW-1185">Reference proteome</keyword>
<dbReference type="InterPro" id="IPR036299">
    <property type="entry name" value="Polyketide_synth_docking_sf"/>
</dbReference>
<dbReference type="InterPro" id="IPR018201">
    <property type="entry name" value="Ketoacyl_synth_AS"/>
</dbReference>
<dbReference type="Gene3D" id="3.30.70.3290">
    <property type="match status" value="1"/>
</dbReference>
<gene>
    <name evidence="9" type="ORF">SM436_27620</name>
</gene>
<sequence length="1100" mass="113733">MATEEELRQYLRRAAQELAEARGRIRRLEARAGEPVAIVGMACRYPGGAGSPDGLWRLVSEGRDAISAFPTDRGWDLDAIHDPDPDVPGTSYVREGGFLEDVAGFDAGFFGISPLEAEVMDPQQRLVLELSWEAIEHARIDPASLRGTRTGVFMGLAAQTYLTGDTDGWDIAEGYLVTGTAGSVVSGRVAYVLGLEGPALTVDTACSSSLVALHLACRAVRSGDCSAALVGGVHLLTSPAPFIGFSSQRALAPDGRCKSFAAGADGTAWGEGGGVLLVERLSDARRLGHRVLAVLRGSAVNCDGASNGLTAPSGPAQRRVIRDALADAGLSPAEVDAVEAHGTGTVLGDPIEAEALLAAYGGTRTEPLWLGSLKSNIGHTVAAAGVGGVIKMVEALRRGTLPKTLHLDEPTPHVDWRPGEVGLLTEPRAWPETGRPRRAAVSSLGISGTNAHVILEQAPAEDAAENPEEAPAEHPAPAAPPSRRGPWVLSAHTGAALRGQAARLHAALAAGADGCDADIAYSLATTRAVLDHRAVLHGEHRDAFLEGLRGLADGSPGASATTGRAGRGGRTALMFPGQGSQRAGMGAELYRHLPAFAAALDEVCASLDPHLDRPLLPDLLGPDPLGPDLPDGAAGGGTPLDRTDRTQPALFAVEVALGRLLEAWGVRADVMAGHSLGELSAAHLSGVFTLPDAAMVVAARGRLMQRARAGAMVAVRATRAEVEESLEGFGARLSVAAVNGPRALVVSGDEDAAAEFAALWRRSGRRVTRLRTQRAFHSAHLDPVLDEFRSVLGKVEFGAPEVPLVSNVTGAVADTADLRSPEYWVEQARRPVLFADAVGALSASGAATLLECGPGDVLSGLVRDCVPDGAVRVIPLQRGGGEAAALTRALGEAWVAGTGVDWGAVLGGGGTTDLPTYAFQRRRYWLERRRGPSGKGTAPATALTAAASGAPGTRAEPGDPGDPGDEAMDHTMDASVDESVDESVDGAAAEAARADGWRLRLAGLPPDDQLGLLVDLLRGELAAILVDLAADAVGAGTSMADLGLTSLSAMELRSRMIRTTGTRIELETIFRDPTLRGVAEAIRAELLGGPVPAGPAGGAR</sequence>
<dbReference type="PANTHER" id="PTHR43775">
    <property type="entry name" value="FATTY ACID SYNTHASE"/>
    <property type="match status" value="1"/>
</dbReference>
<keyword evidence="1" id="KW-0596">Phosphopantetheine</keyword>
<proteinExistence type="predicted"/>
<evidence type="ECO:0000256" key="4">
    <source>
        <dbReference type="ARBA" id="ARBA00023315"/>
    </source>
</evidence>
<evidence type="ECO:0000313" key="9">
    <source>
        <dbReference type="EMBL" id="MFA1557467.1"/>
    </source>
</evidence>
<dbReference type="InterPro" id="IPR014043">
    <property type="entry name" value="Acyl_transferase_dom"/>
</dbReference>
<dbReference type="Pfam" id="PF02801">
    <property type="entry name" value="Ketoacyl-synt_C"/>
    <property type="match status" value="1"/>
</dbReference>
<evidence type="ECO:0000313" key="10">
    <source>
        <dbReference type="Proteomes" id="UP001569904"/>
    </source>
</evidence>
<feature type="region of interest" description="Disordered" evidence="6">
    <location>
        <begin position="460"/>
        <end position="486"/>
    </location>
</feature>
<dbReference type="Proteomes" id="UP001569904">
    <property type="component" value="Unassembled WGS sequence"/>
</dbReference>
<dbReference type="SUPFAM" id="SSF55048">
    <property type="entry name" value="Probable ACP-binding domain of malonyl-CoA ACP transacylase"/>
    <property type="match status" value="1"/>
</dbReference>
<keyword evidence="4" id="KW-0012">Acyltransferase</keyword>
<evidence type="ECO:0000256" key="6">
    <source>
        <dbReference type="SAM" id="MobiDB-lite"/>
    </source>
</evidence>
<dbReference type="InterPro" id="IPR020841">
    <property type="entry name" value="PKS_Beta-ketoAc_synthase_dom"/>
</dbReference>
<comment type="caution">
    <text evidence="9">The sequence shown here is derived from an EMBL/GenBank/DDBJ whole genome shotgun (WGS) entry which is preliminary data.</text>
</comment>
<feature type="domain" description="Carrier" evidence="7">
    <location>
        <begin position="1008"/>
        <end position="1086"/>
    </location>
</feature>
<dbReference type="CDD" id="cd00833">
    <property type="entry name" value="PKS"/>
    <property type="match status" value="1"/>
</dbReference>
<dbReference type="InterPro" id="IPR020806">
    <property type="entry name" value="PKS_PP-bd"/>
</dbReference>
<evidence type="ECO:0000259" key="8">
    <source>
        <dbReference type="PROSITE" id="PS52004"/>
    </source>
</evidence>
<evidence type="ECO:0000256" key="5">
    <source>
        <dbReference type="SAM" id="Coils"/>
    </source>
</evidence>
<dbReference type="InterPro" id="IPR014031">
    <property type="entry name" value="Ketoacyl_synth_C"/>
</dbReference>
<reference evidence="9 10" key="1">
    <citation type="submission" date="2023-11" db="EMBL/GenBank/DDBJ databases">
        <title>Actinomadura monticuli sp. nov., isolated from volcanic ash.</title>
        <authorList>
            <person name="Lee S.D."/>
            <person name="Yang H."/>
            <person name="Kim I.S."/>
        </authorList>
    </citation>
    <scope>NUCLEOTIDE SEQUENCE [LARGE SCALE GENOMIC DNA]</scope>
    <source>
        <strain evidence="9 10">DSM 45346</strain>
    </source>
</reference>
<evidence type="ECO:0000256" key="3">
    <source>
        <dbReference type="ARBA" id="ARBA00022679"/>
    </source>
</evidence>
<dbReference type="InterPro" id="IPR050091">
    <property type="entry name" value="PKS_NRPS_Biosynth_Enz"/>
</dbReference>
<dbReference type="InterPro" id="IPR016039">
    <property type="entry name" value="Thiolase-like"/>
</dbReference>
<dbReference type="Gene3D" id="3.40.366.10">
    <property type="entry name" value="Malonyl-Coenzyme A Acyl Carrier Protein, domain 2"/>
    <property type="match status" value="1"/>
</dbReference>
<dbReference type="SMART" id="SM00823">
    <property type="entry name" value="PKS_PP"/>
    <property type="match status" value="1"/>
</dbReference>
<evidence type="ECO:0000256" key="2">
    <source>
        <dbReference type="ARBA" id="ARBA00022553"/>
    </source>
</evidence>
<feature type="compositionally biased region" description="Low complexity" evidence="6">
    <location>
        <begin position="935"/>
        <end position="953"/>
    </location>
</feature>
<dbReference type="PROSITE" id="PS00606">
    <property type="entry name" value="KS3_1"/>
    <property type="match status" value="1"/>
</dbReference>
<dbReference type="PROSITE" id="PS52004">
    <property type="entry name" value="KS3_2"/>
    <property type="match status" value="1"/>
</dbReference>
<dbReference type="SUPFAM" id="SSF53901">
    <property type="entry name" value="Thiolase-like"/>
    <property type="match status" value="1"/>
</dbReference>
<evidence type="ECO:0000259" key="7">
    <source>
        <dbReference type="PROSITE" id="PS50075"/>
    </source>
</evidence>
<dbReference type="InterPro" id="IPR001227">
    <property type="entry name" value="Ac_transferase_dom_sf"/>
</dbReference>
<dbReference type="Gene3D" id="3.40.47.10">
    <property type="match status" value="1"/>
</dbReference>
<dbReference type="SUPFAM" id="SSF101173">
    <property type="entry name" value="Docking domain B of the erythromycin polyketide synthase (DEBS)"/>
    <property type="match status" value="1"/>
</dbReference>
<keyword evidence="5" id="KW-0175">Coiled coil</keyword>
<dbReference type="InterPro" id="IPR036736">
    <property type="entry name" value="ACP-like_sf"/>
</dbReference>
<name>A0ABV4R5P2_9ACTN</name>
<feature type="region of interest" description="Disordered" evidence="6">
    <location>
        <begin position="618"/>
        <end position="643"/>
    </location>
</feature>
<dbReference type="InterPro" id="IPR016036">
    <property type="entry name" value="Malonyl_transacylase_ACP-bd"/>
</dbReference>
<dbReference type="InterPro" id="IPR014030">
    <property type="entry name" value="Ketoacyl_synth_N"/>
</dbReference>
<accession>A0ABV4R5P2</accession>
<dbReference type="PANTHER" id="PTHR43775:SF51">
    <property type="entry name" value="INACTIVE PHENOLPHTHIOCEROL SYNTHESIS POLYKETIDE SYNTHASE TYPE I PKS1-RELATED"/>
    <property type="match status" value="1"/>
</dbReference>
<dbReference type="Pfam" id="PF00109">
    <property type="entry name" value="ketoacyl-synt"/>
    <property type="match status" value="1"/>
</dbReference>
<dbReference type="InterPro" id="IPR016035">
    <property type="entry name" value="Acyl_Trfase/lysoPLipase"/>
</dbReference>
<feature type="domain" description="Ketosynthase family 3 (KS3)" evidence="8">
    <location>
        <begin position="33"/>
        <end position="457"/>
    </location>
</feature>
<feature type="coiled-coil region" evidence="5">
    <location>
        <begin position="4"/>
        <end position="31"/>
    </location>
</feature>
<organism evidence="9 10">
    <name type="scientific">Actinomadura chokoriensis</name>
    <dbReference type="NCBI Taxonomy" id="454156"/>
    <lineage>
        <taxon>Bacteria</taxon>
        <taxon>Bacillati</taxon>
        <taxon>Actinomycetota</taxon>
        <taxon>Actinomycetes</taxon>
        <taxon>Streptosporangiales</taxon>
        <taxon>Thermomonosporaceae</taxon>
        <taxon>Actinomadura</taxon>
    </lineage>
</organism>
<protein>
    <submittedName>
        <fullName evidence="9">Beta-ketoacyl synthase N-terminal-like domain-containing protein</fullName>
    </submittedName>
</protein>
<dbReference type="SMART" id="SM00827">
    <property type="entry name" value="PKS_AT"/>
    <property type="match status" value="1"/>
</dbReference>
<feature type="compositionally biased region" description="Low complexity" evidence="6">
    <location>
        <begin position="618"/>
        <end position="632"/>
    </location>
</feature>
<dbReference type="Pfam" id="PF00698">
    <property type="entry name" value="Acyl_transf_1"/>
    <property type="match status" value="1"/>
</dbReference>
<dbReference type="Pfam" id="PF16197">
    <property type="entry name" value="KAsynt_C_assoc"/>
    <property type="match status" value="1"/>
</dbReference>
<dbReference type="SUPFAM" id="SSF52151">
    <property type="entry name" value="FabD/lysophospholipase-like"/>
    <property type="match status" value="1"/>
</dbReference>
<dbReference type="EMBL" id="JAXCEH010000021">
    <property type="protein sequence ID" value="MFA1557467.1"/>
    <property type="molecule type" value="Genomic_DNA"/>
</dbReference>
<dbReference type="RefSeq" id="WP_371944212.1">
    <property type="nucleotide sequence ID" value="NZ_JAXCEH010000021.1"/>
</dbReference>
<feature type="region of interest" description="Disordered" evidence="6">
    <location>
        <begin position="930"/>
        <end position="970"/>
    </location>
</feature>
<keyword evidence="3" id="KW-0808">Transferase</keyword>